<dbReference type="EMBL" id="PCSH01000021">
    <property type="protein sequence ID" value="PIP42132.1"/>
    <property type="molecule type" value="Genomic_DNA"/>
</dbReference>
<accession>A0A2H0A9M2</accession>
<protein>
    <submittedName>
        <fullName evidence="2">Uncharacterized protein</fullName>
    </submittedName>
</protein>
<comment type="caution">
    <text evidence="2">The sequence shown here is derived from an EMBL/GenBank/DDBJ whole genome shotgun (WGS) entry which is preliminary data.</text>
</comment>
<gene>
    <name evidence="2" type="ORF">COX18_01470</name>
</gene>
<dbReference type="Proteomes" id="UP000231067">
    <property type="component" value="Unassembled WGS sequence"/>
</dbReference>
<feature type="compositionally biased region" description="Polar residues" evidence="1">
    <location>
        <begin position="70"/>
        <end position="84"/>
    </location>
</feature>
<reference evidence="2 3" key="1">
    <citation type="submission" date="2017-09" db="EMBL/GenBank/DDBJ databases">
        <title>Depth-based differentiation of microbial function through sediment-hosted aquifers and enrichment of novel symbionts in the deep terrestrial subsurface.</title>
        <authorList>
            <person name="Probst A.J."/>
            <person name="Ladd B."/>
            <person name="Jarett J.K."/>
            <person name="Geller-Mcgrath D.E."/>
            <person name="Sieber C.M."/>
            <person name="Emerson J.B."/>
            <person name="Anantharaman K."/>
            <person name="Thomas B.C."/>
            <person name="Malmstrom R."/>
            <person name="Stieglmeier M."/>
            <person name="Klingl A."/>
            <person name="Woyke T."/>
            <person name="Ryan C.M."/>
            <person name="Banfield J.F."/>
        </authorList>
    </citation>
    <scope>NUCLEOTIDE SEQUENCE [LARGE SCALE GENOMIC DNA]</scope>
    <source>
        <strain evidence="2">CG23_combo_of_CG06-09_8_20_14_all_40_23</strain>
    </source>
</reference>
<evidence type="ECO:0000256" key="1">
    <source>
        <dbReference type="SAM" id="MobiDB-lite"/>
    </source>
</evidence>
<feature type="region of interest" description="Disordered" evidence="1">
    <location>
        <begin position="69"/>
        <end position="95"/>
    </location>
</feature>
<name>A0A2H0A9M2_9BACT</name>
<organism evidence="2 3">
    <name type="scientific">Candidatus Desantisbacteria bacterium CG23_combo_of_CG06-09_8_20_14_all_40_23</name>
    <dbReference type="NCBI Taxonomy" id="1974550"/>
    <lineage>
        <taxon>Bacteria</taxon>
        <taxon>Candidatus Desantisiibacteriota</taxon>
    </lineage>
</organism>
<dbReference type="AlphaFoldDB" id="A0A2H0A9M2"/>
<sequence length="95" mass="9692">MSALTGRDLITNDRMSAADMGLGLLGGIGSLANTASGASKVINLGKSLGNLGSSLSDLRTASIAIRGRKQSQSQISKSNGSVNSREAKIADWTNV</sequence>
<evidence type="ECO:0000313" key="3">
    <source>
        <dbReference type="Proteomes" id="UP000231067"/>
    </source>
</evidence>
<proteinExistence type="predicted"/>
<evidence type="ECO:0000313" key="2">
    <source>
        <dbReference type="EMBL" id="PIP42132.1"/>
    </source>
</evidence>